<dbReference type="RefSeq" id="WP_078921005.1">
    <property type="nucleotide sequence ID" value="NZ_FUYB01000002.1"/>
</dbReference>
<dbReference type="GO" id="GO:0000160">
    <property type="term" value="P:phosphorelay signal transduction system"/>
    <property type="evidence" value="ECO:0007669"/>
    <property type="project" value="UniProtKB-KW"/>
</dbReference>
<proteinExistence type="predicted"/>
<dbReference type="STRING" id="92487.SAMN02745130_00504"/>
<keyword evidence="5" id="KW-1185">Reference proteome</keyword>
<dbReference type="PROSITE" id="PS50894">
    <property type="entry name" value="HPT"/>
    <property type="match status" value="1"/>
</dbReference>
<feature type="modified residue" description="Phosphohistidine" evidence="2">
    <location>
        <position position="59"/>
    </location>
</feature>
<dbReference type="Gene3D" id="1.20.120.160">
    <property type="entry name" value="HPT domain"/>
    <property type="match status" value="1"/>
</dbReference>
<feature type="domain" description="HPt" evidence="3">
    <location>
        <begin position="20"/>
        <end position="113"/>
    </location>
</feature>
<evidence type="ECO:0000259" key="3">
    <source>
        <dbReference type="PROSITE" id="PS50894"/>
    </source>
</evidence>
<dbReference type="InterPro" id="IPR008207">
    <property type="entry name" value="Sig_transdc_His_kin_Hpt_dom"/>
</dbReference>
<dbReference type="GO" id="GO:0004672">
    <property type="term" value="F:protein kinase activity"/>
    <property type="evidence" value="ECO:0007669"/>
    <property type="project" value="UniProtKB-ARBA"/>
</dbReference>
<reference evidence="5" key="1">
    <citation type="submission" date="2017-02" db="EMBL/GenBank/DDBJ databases">
        <authorList>
            <person name="Varghese N."/>
            <person name="Submissions S."/>
        </authorList>
    </citation>
    <scope>NUCLEOTIDE SEQUENCE [LARGE SCALE GENOMIC DNA]</scope>
    <source>
        <strain evidence="5">ATCC 49788</strain>
    </source>
</reference>
<evidence type="ECO:0000313" key="4">
    <source>
        <dbReference type="EMBL" id="SKA69564.1"/>
    </source>
</evidence>
<dbReference type="Proteomes" id="UP000190460">
    <property type="component" value="Unassembled WGS sequence"/>
</dbReference>
<dbReference type="SUPFAM" id="SSF47226">
    <property type="entry name" value="Histidine-containing phosphotransfer domain, HPT domain"/>
    <property type="match status" value="1"/>
</dbReference>
<dbReference type="OrthoDB" id="9131849at2"/>
<gene>
    <name evidence="4" type="ORF">SAMN02745130_00504</name>
</gene>
<organism evidence="4 5">
    <name type="scientific">Thiothrix eikelboomii</name>
    <dbReference type="NCBI Taxonomy" id="92487"/>
    <lineage>
        <taxon>Bacteria</taxon>
        <taxon>Pseudomonadati</taxon>
        <taxon>Pseudomonadota</taxon>
        <taxon>Gammaproteobacteria</taxon>
        <taxon>Thiotrichales</taxon>
        <taxon>Thiotrichaceae</taxon>
        <taxon>Thiothrix</taxon>
    </lineage>
</organism>
<dbReference type="EMBL" id="FUYB01000002">
    <property type="protein sequence ID" value="SKA69564.1"/>
    <property type="molecule type" value="Genomic_DNA"/>
</dbReference>
<dbReference type="Pfam" id="PF01627">
    <property type="entry name" value="Hpt"/>
    <property type="match status" value="1"/>
</dbReference>
<keyword evidence="2" id="KW-0597">Phosphoprotein</keyword>
<name>A0A1T4VX50_9GAMM</name>
<protein>
    <submittedName>
        <fullName evidence="4">HPt (Histidine-containing phosphotransfer) domain-containing protein</fullName>
    </submittedName>
</protein>
<keyword evidence="1" id="KW-0902">Two-component regulatory system</keyword>
<dbReference type="InterPro" id="IPR036641">
    <property type="entry name" value="HPT_dom_sf"/>
</dbReference>
<evidence type="ECO:0000313" key="5">
    <source>
        <dbReference type="Proteomes" id="UP000190460"/>
    </source>
</evidence>
<evidence type="ECO:0000256" key="1">
    <source>
        <dbReference type="ARBA" id="ARBA00023012"/>
    </source>
</evidence>
<sequence>MTSTTSVIDKQVYNELQDIMAEGFTELVEVFRADTVSALSRLEHCVAQADAIQVGCICHKLKSSSKLIGAFKMAEWASLLETYKDDHNQARAQGHLQALLAEYAQVKAWLDADQPSMV</sequence>
<dbReference type="AlphaFoldDB" id="A0A1T4VX50"/>
<evidence type="ECO:0000256" key="2">
    <source>
        <dbReference type="PROSITE-ProRule" id="PRU00110"/>
    </source>
</evidence>
<accession>A0A1T4VX50</accession>